<sequence length="282" mass="31149">MNLASSSALSPSMSTSLSSISHVARSSLTLEQVQHRAPAVFAEEAAGTTGARYVFISTRDIVTALMDAGFEPTDATQTRSRLGNEAHARHMLRFQPVVKTLTWDDVLGEIVLINSHDGRSAYTLRAGLYRPVCMNGMLTTLGDFGLVHVSHRGNVVANVVEAAQRITRDFGRVGDVVEQMRGTMLTETQQLDFARDALKLRFPEQAQPPVEPAQLLQERRMADVGDDVWRVFQRTQEAVIRGGLPGRTVKGRPVHTRGILAIRENVRLNSGLWDLALRRIGR</sequence>
<accession>A0ABU8VRA8</accession>
<comment type="caution">
    <text evidence="1">The sequence shown here is derived from an EMBL/GenBank/DDBJ whole genome shotgun (WGS) entry which is preliminary data.</text>
</comment>
<gene>
    <name evidence="1" type="ORF">WKW77_34120</name>
</gene>
<dbReference type="Pfam" id="PF06067">
    <property type="entry name" value="DUF932"/>
    <property type="match status" value="1"/>
</dbReference>
<organism evidence="1 2">
    <name type="scientific">Variovorax ureilyticus</name>
    <dbReference type="NCBI Taxonomy" id="1836198"/>
    <lineage>
        <taxon>Bacteria</taxon>
        <taxon>Pseudomonadati</taxon>
        <taxon>Pseudomonadota</taxon>
        <taxon>Betaproteobacteria</taxon>
        <taxon>Burkholderiales</taxon>
        <taxon>Comamonadaceae</taxon>
        <taxon>Variovorax</taxon>
    </lineage>
</organism>
<dbReference type="InterPro" id="IPR026325">
    <property type="entry name" value="DUF932"/>
</dbReference>
<name>A0ABU8VRA8_9BURK</name>
<dbReference type="RefSeq" id="WP_340361324.1">
    <property type="nucleotide sequence ID" value="NZ_JBBKZU010000031.1"/>
</dbReference>
<proteinExistence type="predicted"/>
<reference evidence="1 2" key="1">
    <citation type="submission" date="2024-03" db="EMBL/GenBank/DDBJ databases">
        <title>Novel species of the genus Variovorax.</title>
        <authorList>
            <person name="Liu Q."/>
            <person name="Xin Y.-H."/>
        </authorList>
    </citation>
    <scope>NUCLEOTIDE SEQUENCE [LARGE SCALE GENOMIC DNA]</scope>
    <source>
        <strain evidence="1 2">KACC 18899</strain>
    </source>
</reference>
<evidence type="ECO:0000313" key="1">
    <source>
        <dbReference type="EMBL" id="MEJ8816130.1"/>
    </source>
</evidence>
<dbReference type="Proteomes" id="UP001365846">
    <property type="component" value="Unassembled WGS sequence"/>
</dbReference>
<evidence type="ECO:0000313" key="2">
    <source>
        <dbReference type="Proteomes" id="UP001365846"/>
    </source>
</evidence>
<keyword evidence="2" id="KW-1185">Reference proteome</keyword>
<dbReference type="EMBL" id="JBBKZU010000031">
    <property type="protein sequence ID" value="MEJ8816130.1"/>
    <property type="molecule type" value="Genomic_DNA"/>
</dbReference>
<protein>
    <submittedName>
        <fullName evidence="1">DUF932 domain-containing protein</fullName>
    </submittedName>
</protein>